<evidence type="ECO:0000313" key="1">
    <source>
        <dbReference type="EMBL" id="DAE30319.1"/>
    </source>
</evidence>
<reference evidence="1" key="1">
    <citation type="journal article" date="2021" name="Proc. Natl. Acad. Sci. U.S.A.">
        <title>A Catalog of Tens of Thousands of Viruses from Human Metagenomes Reveals Hidden Associations with Chronic Diseases.</title>
        <authorList>
            <person name="Tisza M.J."/>
            <person name="Buck C.B."/>
        </authorList>
    </citation>
    <scope>NUCLEOTIDE SEQUENCE</scope>
    <source>
        <strain evidence="1">Ct5rm7</strain>
    </source>
</reference>
<proteinExistence type="predicted"/>
<protein>
    <submittedName>
        <fullName evidence="1">Uncharacterized protein</fullName>
    </submittedName>
</protein>
<accession>A0A8S5RG26</accession>
<dbReference type="EMBL" id="BK059103">
    <property type="protein sequence ID" value="DAE30319.1"/>
    <property type="molecule type" value="Genomic_DNA"/>
</dbReference>
<name>A0A8S5RG26_9VIRU</name>
<organism evidence="1">
    <name type="scientific">virus sp. ct5rm7</name>
    <dbReference type="NCBI Taxonomy" id="2827298"/>
    <lineage>
        <taxon>Viruses</taxon>
    </lineage>
</organism>
<sequence>MEAYNLDYLHRDISLKEEDIQSVPESGRADEASAAIADKAYVKKQFRDIPFAELKKAAKALFDNPEIRSRKDALMFFIWFAALNIKEQRYEYHGECKTKVCADGFVWLLVPEKRAPELFNAEVFTLYRLYPDDSESEIETIEDLEKAIEQGDLIGIEVGFISTIASAARMRR</sequence>